<keyword evidence="3" id="KW-1185">Reference proteome</keyword>
<evidence type="ECO:0000256" key="1">
    <source>
        <dbReference type="SAM" id="Phobius"/>
    </source>
</evidence>
<name>A0A5N6ME91_9MICC</name>
<feature type="transmembrane region" description="Helical" evidence="1">
    <location>
        <begin position="128"/>
        <end position="148"/>
    </location>
</feature>
<comment type="caution">
    <text evidence="2">The sequence shown here is derived from an EMBL/GenBank/DDBJ whole genome shotgun (WGS) entry which is preliminary data.</text>
</comment>
<dbReference type="RefSeq" id="WP_152273247.1">
    <property type="nucleotide sequence ID" value="NZ_VTFX01000006.1"/>
</dbReference>
<accession>A0A5N6ME91</accession>
<dbReference type="Proteomes" id="UP000326852">
    <property type="component" value="Unassembled WGS sequence"/>
</dbReference>
<gene>
    <name evidence="2" type="ORF">GD627_15280</name>
</gene>
<dbReference type="AlphaFoldDB" id="A0A5N6ME91"/>
<evidence type="ECO:0000313" key="2">
    <source>
        <dbReference type="EMBL" id="KAD3456057.1"/>
    </source>
</evidence>
<protein>
    <submittedName>
        <fullName evidence="2">Uncharacterized protein</fullName>
    </submittedName>
</protein>
<reference evidence="2 3" key="1">
    <citation type="submission" date="2019-08" db="EMBL/GenBank/DDBJ databases">
        <title>Arthrobacter sp. nov., isolated from plateau pika and Tibetan wild ass.</title>
        <authorList>
            <person name="Ge Y."/>
        </authorList>
    </citation>
    <scope>NUCLEOTIDE SEQUENCE [LARGE SCALE GENOMIC DNA]</scope>
    <source>
        <strain evidence="2 3">785</strain>
    </source>
</reference>
<organism evidence="2 3">
    <name type="scientific">Arthrobacter yangruifuii</name>
    <dbReference type="NCBI Taxonomy" id="2606616"/>
    <lineage>
        <taxon>Bacteria</taxon>
        <taxon>Bacillati</taxon>
        <taxon>Actinomycetota</taxon>
        <taxon>Actinomycetes</taxon>
        <taxon>Micrococcales</taxon>
        <taxon>Micrococcaceae</taxon>
        <taxon>Arthrobacter</taxon>
    </lineage>
</organism>
<feature type="transmembrane region" description="Helical" evidence="1">
    <location>
        <begin position="63"/>
        <end position="83"/>
    </location>
</feature>
<evidence type="ECO:0000313" key="3">
    <source>
        <dbReference type="Proteomes" id="UP000326852"/>
    </source>
</evidence>
<keyword evidence="1" id="KW-0472">Membrane</keyword>
<keyword evidence="1" id="KW-0812">Transmembrane</keyword>
<feature type="transmembrane region" description="Helical" evidence="1">
    <location>
        <begin position="39"/>
        <end position="56"/>
    </location>
</feature>
<dbReference type="EMBL" id="VTFX01000006">
    <property type="protein sequence ID" value="KAD3456057.1"/>
    <property type="molecule type" value="Genomic_DNA"/>
</dbReference>
<keyword evidence="1" id="KW-1133">Transmembrane helix</keyword>
<proteinExistence type="predicted"/>
<sequence>MPQRTDPFRLLRAGAATAVILALAVGAHTAGGGTLPAPILLFALGVFTLAGVTITAGRRFRPVSLLAVLGAAQFGLHGAFRVLGSGVQCLPGAPAHHGMTLVCPEPGPLSGAASAHQLSGLHTLPHDAGPVLFLAHLAAVVLSALALARGEDALHATAGWLRPLFTPQAPVPVRAARAAAVISGPAAGTPRTRYCSARPLRGPPSYALA</sequence>